<protein>
    <recommendedName>
        <fullName evidence="4">Lipoprotein</fullName>
    </recommendedName>
</protein>
<feature type="signal peptide" evidence="1">
    <location>
        <begin position="1"/>
        <end position="20"/>
    </location>
</feature>
<evidence type="ECO:0000313" key="2">
    <source>
        <dbReference type="EMBL" id="WNG51767.1"/>
    </source>
</evidence>
<dbReference type="RefSeq" id="WP_395812058.1">
    <property type="nucleotide sequence ID" value="NZ_CP043494.1"/>
</dbReference>
<evidence type="ECO:0008006" key="4">
    <source>
        <dbReference type="Google" id="ProtNLM"/>
    </source>
</evidence>
<dbReference type="Proteomes" id="UP001611383">
    <property type="component" value="Chromosome"/>
</dbReference>
<keyword evidence="3" id="KW-1185">Reference proteome</keyword>
<sequence length="159" mass="16642">MRLHQKLCLGVSALALTACAILGKEQTATPKQTCTPQTVELMKKLGVEAGQKGSMLLEAELPGGPQDYGVYRQGQVTSRLETAVGTLPAGTLVDGVLWMDTGKVQAHYTQARTPDGQTLPVCLVLGSSAPGGVYAEAGTTPSSINLPRSVPFTVVDTFQ</sequence>
<gene>
    <name evidence="2" type="ORF">F0U60_52420</name>
</gene>
<keyword evidence="1" id="KW-0732">Signal</keyword>
<reference evidence="2 3" key="1">
    <citation type="submission" date="2019-08" db="EMBL/GenBank/DDBJ databases">
        <title>Archangium and Cystobacter genomes.</title>
        <authorList>
            <person name="Chen I.-C.K."/>
            <person name="Wielgoss S."/>
        </authorList>
    </citation>
    <scope>NUCLEOTIDE SEQUENCE [LARGE SCALE GENOMIC DNA]</scope>
    <source>
        <strain evidence="2 3">Cbm 6</strain>
    </source>
</reference>
<dbReference type="PROSITE" id="PS51257">
    <property type="entry name" value="PROKAR_LIPOPROTEIN"/>
    <property type="match status" value="1"/>
</dbReference>
<name>A0ABY9X8P3_9BACT</name>
<accession>A0ABY9X8P3</accession>
<evidence type="ECO:0000256" key="1">
    <source>
        <dbReference type="SAM" id="SignalP"/>
    </source>
</evidence>
<feature type="chain" id="PRO_5045230285" description="Lipoprotein" evidence="1">
    <location>
        <begin position="21"/>
        <end position="159"/>
    </location>
</feature>
<evidence type="ECO:0000313" key="3">
    <source>
        <dbReference type="Proteomes" id="UP001611383"/>
    </source>
</evidence>
<organism evidence="2 3">
    <name type="scientific">Archangium minus</name>
    <dbReference type="NCBI Taxonomy" id="83450"/>
    <lineage>
        <taxon>Bacteria</taxon>
        <taxon>Pseudomonadati</taxon>
        <taxon>Myxococcota</taxon>
        <taxon>Myxococcia</taxon>
        <taxon>Myxococcales</taxon>
        <taxon>Cystobacterineae</taxon>
        <taxon>Archangiaceae</taxon>
        <taxon>Archangium</taxon>
    </lineage>
</organism>
<proteinExistence type="predicted"/>
<dbReference type="EMBL" id="CP043494">
    <property type="protein sequence ID" value="WNG51767.1"/>
    <property type="molecule type" value="Genomic_DNA"/>
</dbReference>